<name>A0ABN3SKQ7_9ACTN</name>
<proteinExistence type="predicted"/>
<sequence length="44" mass="4378">MLPGYATGETLIARSALVTALAATALTTLVPTGAGARAHLDPSR</sequence>
<dbReference type="Proteomes" id="UP001501666">
    <property type="component" value="Unassembled WGS sequence"/>
</dbReference>
<dbReference type="RefSeq" id="WP_346151206.1">
    <property type="nucleotide sequence ID" value="NZ_BAAATE010000019.1"/>
</dbReference>
<keyword evidence="1" id="KW-1133">Transmembrane helix</keyword>
<gene>
    <name evidence="2" type="ORF">GCM10010412_061850</name>
</gene>
<feature type="transmembrane region" description="Helical" evidence="1">
    <location>
        <begin position="12"/>
        <end position="34"/>
    </location>
</feature>
<evidence type="ECO:0000256" key="1">
    <source>
        <dbReference type="SAM" id="Phobius"/>
    </source>
</evidence>
<protein>
    <submittedName>
        <fullName evidence="2">Uncharacterized protein</fullName>
    </submittedName>
</protein>
<keyword evidence="3" id="KW-1185">Reference proteome</keyword>
<evidence type="ECO:0000313" key="3">
    <source>
        <dbReference type="Proteomes" id="UP001501666"/>
    </source>
</evidence>
<dbReference type="EMBL" id="BAAATE010000019">
    <property type="protein sequence ID" value="GAA2678581.1"/>
    <property type="molecule type" value="Genomic_DNA"/>
</dbReference>
<keyword evidence="1" id="KW-0472">Membrane</keyword>
<reference evidence="2 3" key="1">
    <citation type="journal article" date="2019" name="Int. J. Syst. Evol. Microbiol.">
        <title>The Global Catalogue of Microorganisms (GCM) 10K type strain sequencing project: providing services to taxonomists for standard genome sequencing and annotation.</title>
        <authorList>
            <consortium name="The Broad Institute Genomics Platform"/>
            <consortium name="The Broad Institute Genome Sequencing Center for Infectious Disease"/>
            <person name="Wu L."/>
            <person name="Ma J."/>
        </authorList>
    </citation>
    <scope>NUCLEOTIDE SEQUENCE [LARGE SCALE GENOMIC DNA]</scope>
    <source>
        <strain evidence="2 3">JCM 6835</strain>
    </source>
</reference>
<keyword evidence="1" id="KW-0812">Transmembrane</keyword>
<comment type="caution">
    <text evidence="2">The sequence shown here is derived from an EMBL/GenBank/DDBJ whole genome shotgun (WGS) entry which is preliminary data.</text>
</comment>
<organism evidence="2 3">
    <name type="scientific">Nonomuraea recticatena</name>
    <dbReference type="NCBI Taxonomy" id="46178"/>
    <lineage>
        <taxon>Bacteria</taxon>
        <taxon>Bacillati</taxon>
        <taxon>Actinomycetota</taxon>
        <taxon>Actinomycetes</taxon>
        <taxon>Streptosporangiales</taxon>
        <taxon>Streptosporangiaceae</taxon>
        <taxon>Nonomuraea</taxon>
    </lineage>
</organism>
<accession>A0ABN3SKQ7</accession>
<evidence type="ECO:0000313" key="2">
    <source>
        <dbReference type="EMBL" id="GAA2678581.1"/>
    </source>
</evidence>